<feature type="domain" description="ABC transmembrane type-1" evidence="8">
    <location>
        <begin position="81"/>
        <end position="284"/>
    </location>
</feature>
<dbReference type="PANTHER" id="PTHR43744">
    <property type="entry name" value="ABC TRANSPORTER PERMEASE PROTEIN MG189-RELATED-RELATED"/>
    <property type="match status" value="1"/>
</dbReference>
<feature type="transmembrane region" description="Helical" evidence="7">
    <location>
        <begin position="116"/>
        <end position="136"/>
    </location>
</feature>
<evidence type="ECO:0000256" key="5">
    <source>
        <dbReference type="ARBA" id="ARBA00022989"/>
    </source>
</evidence>
<evidence type="ECO:0000256" key="2">
    <source>
        <dbReference type="ARBA" id="ARBA00022448"/>
    </source>
</evidence>
<keyword evidence="2 7" id="KW-0813">Transport</keyword>
<gene>
    <name evidence="9" type="ORF">EI981_23270</name>
</gene>
<feature type="transmembrane region" description="Helical" evidence="7">
    <location>
        <begin position="264"/>
        <end position="284"/>
    </location>
</feature>
<evidence type="ECO:0000256" key="7">
    <source>
        <dbReference type="RuleBase" id="RU363032"/>
    </source>
</evidence>
<reference evidence="10" key="1">
    <citation type="submission" date="2018-12" db="EMBL/GenBank/DDBJ databases">
        <title>Complete genome sequence of Paenibacillus sp. MBLB1234.</title>
        <authorList>
            <person name="Nam Y.-D."/>
            <person name="Kang J."/>
            <person name="Chung W.-H."/>
            <person name="Park Y.S."/>
        </authorList>
    </citation>
    <scope>NUCLEOTIDE SEQUENCE [LARGE SCALE GENOMIC DNA]</scope>
    <source>
        <strain evidence="10">MBLB1234</strain>
    </source>
</reference>
<dbReference type="Pfam" id="PF00528">
    <property type="entry name" value="BPD_transp_1"/>
    <property type="match status" value="1"/>
</dbReference>
<evidence type="ECO:0000256" key="3">
    <source>
        <dbReference type="ARBA" id="ARBA00022475"/>
    </source>
</evidence>
<keyword evidence="3" id="KW-1003">Cell membrane</keyword>
<dbReference type="OrthoDB" id="9810086at2"/>
<feature type="transmembrane region" description="Helical" evidence="7">
    <location>
        <begin position="201"/>
        <end position="224"/>
    </location>
</feature>
<sequence length="299" mass="33674">MGRENRVYPKSSTSYKVFNMLNILFLTLIGLMMFLPFLNVIAQSFSSSSAITEGKVSFWPVEFTLINYEYVFNDVSIWRAFGVSVFVTLVGTMINLIATATLAYPVSRQEYVGRRVIVLMVLVTMIFSAPLIPNFLLIKNLHLMNTPWALILPGAISAFNFFVMHSFFKQLPPEIIDSARIDGCGELGIMIRMVTPLSKPVMASLGIFYAVSHWNAYMGALYYIDQPKWWPLQVKLKRMFETDDISIDPGASQFSDLAHTSPEGIKMATIIIATLPIIMIYPFLQRHFVKGLTIGAVKA</sequence>
<name>A0A3S9V3B4_9BACL</name>
<dbReference type="Gene3D" id="1.10.3720.10">
    <property type="entry name" value="MetI-like"/>
    <property type="match status" value="1"/>
</dbReference>
<comment type="subcellular location">
    <subcellularLocation>
        <location evidence="1 7">Cell membrane</location>
        <topology evidence="1 7">Multi-pass membrane protein</topology>
    </subcellularLocation>
</comment>
<dbReference type="EMBL" id="CP034346">
    <property type="protein sequence ID" value="AZS17081.1"/>
    <property type="molecule type" value="Genomic_DNA"/>
</dbReference>
<feature type="transmembrane region" description="Helical" evidence="7">
    <location>
        <begin position="77"/>
        <end position="104"/>
    </location>
</feature>
<dbReference type="Proteomes" id="UP000270678">
    <property type="component" value="Chromosome"/>
</dbReference>
<dbReference type="InterPro" id="IPR000515">
    <property type="entry name" value="MetI-like"/>
</dbReference>
<evidence type="ECO:0000256" key="1">
    <source>
        <dbReference type="ARBA" id="ARBA00004651"/>
    </source>
</evidence>
<dbReference type="InterPro" id="IPR035906">
    <property type="entry name" value="MetI-like_sf"/>
</dbReference>
<keyword evidence="5 7" id="KW-1133">Transmembrane helix</keyword>
<evidence type="ECO:0000313" key="10">
    <source>
        <dbReference type="Proteomes" id="UP000270678"/>
    </source>
</evidence>
<dbReference type="SUPFAM" id="SSF161098">
    <property type="entry name" value="MetI-like"/>
    <property type="match status" value="1"/>
</dbReference>
<evidence type="ECO:0000259" key="8">
    <source>
        <dbReference type="PROSITE" id="PS50928"/>
    </source>
</evidence>
<comment type="similarity">
    <text evidence="7">Belongs to the binding-protein-dependent transport system permease family.</text>
</comment>
<dbReference type="GO" id="GO:0005886">
    <property type="term" value="C:plasma membrane"/>
    <property type="evidence" value="ECO:0007669"/>
    <property type="project" value="UniProtKB-SubCell"/>
</dbReference>
<dbReference type="PANTHER" id="PTHR43744:SF9">
    <property type="entry name" value="POLYGALACTURONAN_RHAMNOGALACTURONAN TRANSPORT SYSTEM PERMEASE PROTEIN YTCP"/>
    <property type="match status" value="1"/>
</dbReference>
<feature type="transmembrane region" description="Helical" evidence="7">
    <location>
        <begin position="148"/>
        <end position="168"/>
    </location>
</feature>
<keyword evidence="4 7" id="KW-0812">Transmembrane</keyword>
<evidence type="ECO:0000313" key="9">
    <source>
        <dbReference type="EMBL" id="AZS17081.1"/>
    </source>
</evidence>
<dbReference type="PROSITE" id="PS50928">
    <property type="entry name" value="ABC_TM1"/>
    <property type="match status" value="1"/>
</dbReference>
<keyword evidence="6 7" id="KW-0472">Membrane</keyword>
<keyword evidence="10" id="KW-1185">Reference proteome</keyword>
<dbReference type="CDD" id="cd06261">
    <property type="entry name" value="TM_PBP2"/>
    <property type="match status" value="1"/>
</dbReference>
<evidence type="ECO:0000256" key="4">
    <source>
        <dbReference type="ARBA" id="ARBA00022692"/>
    </source>
</evidence>
<protein>
    <submittedName>
        <fullName evidence="9">Carbohydrate ABC transporter permease</fullName>
    </submittedName>
</protein>
<evidence type="ECO:0000256" key="6">
    <source>
        <dbReference type="ARBA" id="ARBA00023136"/>
    </source>
</evidence>
<dbReference type="GO" id="GO:0055085">
    <property type="term" value="P:transmembrane transport"/>
    <property type="evidence" value="ECO:0007669"/>
    <property type="project" value="InterPro"/>
</dbReference>
<accession>A0A3S9V3B4</accession>
<feature type="transmembrane region" description="Helical" evidence="7">
    <location>
        <begin position="21"/>
        <end position="42"/>
    </location>
</feature>
<dbReference type="AlphaFoldDB" id="A0A3S9V3B4"/>
<dbReference type="KEGG" id="plut:EI981_23270"/>
<proteinExistence type="inferred from homology"/>
<organism evidence="9 10">
    <name type="scientific">Paenibacillus lutimineralis</name>
    <dbReference type="NCBI Taxonomy" id="2707005"/>
    <lineage>
        <taxon>Bacteria</taxon>
        <taxon>Bacillati</taxon>
        <taxon>Bacillota</taxon>
        <taxon>Bacilli</taxon>
        <taxon>Bacillales</taxon>
        <taxon>Paenibacillaceae</taxon>
        <taxon>Paenibacillus</taxon>
    </lineage>
</organism>